<dbReference type="CDD" id="cd07153">
    <property type="entry name" value="Fur_like"/>
    <property type="match status" value="1"/>
</dbReference>
<dbReference type="Gene3D" id="1.10.10.10">
    <property type="entry name" value="Winged helix-like DNA-binding domain superfamily/Winged helix DNA-binding domain"/>
    <property type="match status" value="1"/>
</dbReference>
<dbReference type="Pfam" id="PF01475">
    <property type="entry name" value="FUR"/>
    <property type="match status" value="1"/>
</dbReference>
<keyword evidence="6" id="KW-0804">Transcription</keyword>
<evidence type="ECO:0000256" key="2">
    <source>
        <dbReference type="ARBA" id="ARBA00022491"/>
    </source>
</evidence>
<organism evidence="7 8">
    <name type="scientific">Streptosporangium oxazolinicum</name>
    <dbReference type="NCBI Taxonomy" id="909287"/>
    <lineage>
        <taxon>Bacteria</taxon>
        <taxon>Bacillati</taxon>
        <taxon>Actinomycetota</taxon>
        <taxon>Actinomycetes</taxon>
        <taxon>Streptosporangiales</taxon>
        <taxon>Streptosporangiaceae</taxon>
        <taxon>Streptosporangium</taxon>
    </lineage>
</organism>
<dbReference type="Proteomes" id="UP001501251">
    <property type="component" value="Unassembled WGS sequence"/>
</dbReference>
<sequence length="165" mass="18103">MEGIEMKDVEVKHTVAEFEEVLRGKGLRRTIPRMMILSILVESSTHLSASRLHHLVTAAQPTISISTVYRNVTAMTEHGLLHGVEYAGQTRFGIAAAPHHHVLCERCGVLADVAVEDLAQTATNLMARTGFEISPSGQVLRGRCRQCRDDRRPAVACRAPSRPVA</sequence>
<dbReference type="InterPro" id="IPR036390">
    <property type="entry name" value="WH_DNA-bd_sf"/>
</dbReference>
<keyword evidence="2" id="KW-0678">Repressor</keyword>
<dbReference type="Gene3D" id="3.30.1490.190">
    <property type="match status" value="1"/>
</dbReference>
<keyword evidence="4" id="KW-0805">Transcription regulation</keyword>
<keyword evidence="3" id="KW-0862">Zinc</keyword>
<comment type="caution">
    <text evidence="7">The sequence shown here is derived from an EMBL/GenBank/DDBJ whole genome shotgun (WGS) entry which is preliminary data.</text>
</comment>
<name>A0ABP8ATF7_9ACTN</name>
<gene>
    <name evidence="7" type="primary">perR</name>
    <name evidence="7" type="ORF">GCM10022252_28040</name>
</gene>
<dbReference type="InterPro" id="IPR043135">
    <property type="entry name" value="Fur_C"/>
</dbReference>
<evidence type="ECO:0000256" key="5">
    <source>
        <dbReference type="ARBA" id="ARBA00023125"/>
    </source>
</evidence>
<comment type="similarity">
    <text evidence="1">Belongs to the Fur family.</text>
</comment>
<dbReference type="PANTHER" id="PTHR33202">
    <property type="entry name" value="ZINC UPTAKE REGULATION PROTEIN"/>
    <property type="match status" value="1"/>
</dbReference>
<dbReference type="EMBL" id="BAABAQ010000004">
    <property type="protein sequence ID" value="GAA4190170.1"/>
    <property type="molecule type" value="Genomic_DNA"/>
</dbReference>
<evidence type="ECO:0000256" key="4">
    <source>
        <dbReference type="ARBA" id="ARBA00023015"/>
    </source>
</evidence>
<evidence type="ECO:0000313" key="8">
    <source>
        <dbReference type="Proteomes" id="UP001501251"/>
    </source>
</evidence>
<dbReference type="SUPFAM" id="SSF46785">
    <property type="entry name" value="Winged helix' DNA-binding domain"/>
    <property type="match status" value="1"/>
</dbReference>
<evidence type="ECO:0000256" key="6">
    <source>
        <dbReference type="ARBA" id="ARBA00023163"/>
    </source>
</evidence>
<evidence type="ECO:0000313" key="7">
    <source>
        <dbReference type="EMBL" id="GAA4190170.1"/>
    </source>
</evidence>
<reference evidence="8" key="1">
    <citation type="journal article" date="2019" name="Int. J. Syst. Evol. Microbiol.">
        <title>The Global Catalogue of Microorganisms (GCM) 10K type strain sequencing project: providing services to taxonomists for standard genome sequencing and annotation.</title>
        <authorList>
            <consortium name="The Broad Institute Genomics Platform"/>
            <consortium name="The Broad Institute Genome Sequencing Center for Infectious Disease"/>
            <person name="Wu L."/>
            <person name="Ma J."/>
        </authorList>
    </citation>
    <scope>NUCLEOTIDE SEQUENCE [LARGE SCALE GENOMIC DNA]</scope>
    <source>
        <strain evidence="8">JCM 17388</strain>
    </source>
</reference>
<dbReference type="InterPro" id="IPR036388">
    <property type="entry name" value="WH-like_DNA-bd_sf"/>
</dbReference>
<proteinExistence type="inferred from homology"/>
<keyword evidence="5" id="KW-0238">DNA-binding</keyword>
<dbReference type="PANTHER" id="PTHR33202:SF7">
    <property type="entry name" value="FERRIC UPTAKE REGULATION PROTEIN"/>
    <property type="match status" value="1"/>
</dbReference>
<keyword evidence="8" id="KW-1185">Reference proteome</keyword>
<evidence type="ECO:0000256" key="3">
    <source>
        <dbReference type="ARBA" id="ARBA00022833"/>
    </source>
</evidence>
<evidence type="ECO:0000256" key="1">
    <source>
        <dbReference type="ARBA" id="ARBA00007957"/>
    </source>
</evidence>
<dbReference type="InterPro" id="IPR002481">
    <property type="entry name" value="FUR"/>
</dbReference>
<accession>A0ABP8ATF7</accession>
<protein>
    <submittedName>
        <fullName evidence="7">Peroxide-responsive transcriptional repressor PerR</fullName>
    </submittedName>
</protein>